<dbReference type="AlphaFoldDB" id="A0A653A1H6"/>
<gene>
    <name evidence="2" type="ORF">TRIP_B20006</name>
</gene>
<accession>A0A653A1H6</accession>
<keyword evidence="1" id="KW-0732">Signal</keyword>
<proteinExistence type="predicted"/>
<feature type="signal peptide" evidence="1">
    <location>
        <begin position="1"/>
        <end position="25"/>
    </location>
</feature>
<name>A0A653A1H6_UNCDX</name>
<organism evidence="2">
    <name type="scientific">Uncultured Desulfatiglans sp</name>
    <dbReference type="NCBI Taxonomy" id="1748965"/>
    <lineage>
        <taxon>Bacteria</taxon>
        <taxon>Pseudomonadati</taxon>
        <taxon>Thermodesulfobacteriota</taxon>
        <taxon>Desulfobacteria</taxon>
        <taxon>Desulfatiglandales</taxon>
        <taxon>Desulfatiglandaceae</taxon>
        <taxon>Desulfatiglans</taxon>
        <taxon>environmental samples</taxon>
    </lineage>
</organism>
<sequence length="337" mass="35473">MKIKKVVLIAAVVLLCGALSGLAGAEPATIDYGDVPLSGGFVAGNFDEVWDLTKCDLIITFTYDGNGLSDDARAHAWSQLGARTVGYGNFNPTEGAGVWMATDYHYTAGTFDPDPEGAPALDLDDKLHLQKVGGQGEGAYNLPGVPAAPGNNHRFWFDRDGVDQWQAQSPLAVDGGTYNTGGTYEIQIVLTATSETSGEAFMTINALDQGFETDGDWRTIELTPAGMTFTGEMAKLQIFYGLYGYGATHGVSFNNVTVEGCLRDPVSIDGCETGVTDVVYNGKLLSDLIDECAEGAANHGQFVKCVSSLTNQLKASGIISGKEKGAIVSCAARAAIP</sequence>
<evidence type="ECO:0000256" key="1">
    <source>
        <dbReference type="SAM" id="SignalP"/>
    </source>
</evidence>
<dbReference type="EMBL" id="UPXX01000012">
    <property type="protein sequence ID" value="VBB41854.1"/>
    <property type="molecule type" value="Genomic_DNA"/>
</dbReference>
<feature type="chain" id="PRO_5024815895" evidence="1">
    <location>
        <begin position="26"/>
        <end position="337"/>
    </location>
</feature>
<reference evidence="2" key="1">
    <citation type="submission" date="2018-07" db="EMBL/GenBank/DDBJ databases">
        <authorList>
            <consortium name="Genoscope - CEA"/>
            <person name="William W."/>
        </authorList>
    </citation>
    <scope>NUCLEOTIDE SEQUENCE</scope>
    <source>
        <strain evidence="2">IK1</strain>
    </source>
</reference>
<evidence type="ECO:0000313" key="2">
    <source>
        <dbReference type="EMBL" id="VBB41854.1"/>
    </source>
</evidence>
<protein>
    <submittedName>
        <fullName evidence="2">Uncharacterized protein</fullName>
    </submittedName>
</protein>